<sequence>MKRIIFILIILTAFGIAAVSFGTSVPQTEVRLYFTDAQILKLLPVRVMIPELTPEEQAKLVIKALIEGDDDNLKIRRTIPDIRGCMSVKVKGEIAYVDIKRKMIENHSEGRDIELLTVYSIVNSLASVKGITNVRFTIEGEVSEDFMGYLDMRETFIPDYTV</sequence>
<reference evidence="2" key="2">
    <citation type="journal article" date="2021" name="PeerJ">
        <title>Extensive microbial diversity within the chicken gut microbiome revealed by metagenomics and culture.</title>
        <authorList>
            <person name="Gilroy R."/>
            <person name="Ravi A."/>
            <person name="Getino M."/>
            <person name="Pursley I."/>
            <person name="Horton D.L."/>
            <person name="Alikhan N.F."/>
            <person name="Baker D."/>
            <person name="Gharbi K."/>
            <person name="Hall N."/>
            <person name="Watson M."/>
            <person name="Adriaenssens E.M."/>
            <person name="Foster-Nyarko E."/>
            <person name="Jarju S."/>
            <person name="Secka A."/>
            <person name="Antonio M."/>
            <person name="Oren A."/>
            <person name="Chaudhuri R.R."/>
            <person name="La Ragione R."/>
            <person name="Hildebrand F."/>
            <person name="Pallen M.J."/>
        </authorList>
    </citation>
    <scope>NUCLEOTIDE SEQUENCE</scope>
    <source>
        <strain evidence="2">CHK181-108</strain>
    </source>
</reference>
<organism evidence="2 3">
    <name type="scientific">Candidatus Ornithomonoglobus intestinigallinarum</name>
    <dbReference type="NCBI Taxonomy" id="2840894"/>
    <lineage>
        <taxon>Bacteria</taxon>
        <taxon>Bacillati</taxon>
        <taxon>Bacillota</taxon>
        <taxon>Clostridia</taxon>
        <taxon>Candidatus Ornithomonoglobus</taxon>
    </lineage>
</organism>
<protein>
    <submittedName>
        <fullName evidence="2">GerMN domain-containing protein</fullName>
    </submittedName>
</protein>
<reference evidence="2" key="1">
    <citation type="submission" date="2020-10" db="EMBL/GenBank/DDBJ databases">
        <authorList>
            <person name="Gilroy R."/>
        </authorList>
    </citation>
    <scope>NUCLEOTIDE SEQUENCE</scope>
    <source>
        <strain evidence="2">CHK181-108</strain>
    </source>
</reference>
<dbReference type="EMBL" id="DVLU01000040">
    <property type="protein sequence ID" value="HIT85188.1"/>
    <property type="molecule type" value="Genomic_DNA"/>
</dbReference>
<dbReference type="SMART" id="SM00909">
    <property type="entry name" value="Germane"/>
    <property type="match status" value="1"/>
</dbReference>
<comment type="caution">
    <text evidence="2">The sequence shown here is derived from an EMBL/GenBank/DDBJ whole genome shotgun (WGS) entry which is preliminary data.</text>
</comment>
<proteinExistence type="predicted"/>
<evidence type="ECO:0000313" key="3">
    <source>
        <dbReference type="Proteomes" id="UP000824165"/>
    </source>
</evidence>
<dbReference type="Proteomes" id="UP000824165">
    <property type="component" value="Unassembled WGS sequence"/>
</dbReference>
<dbReference type="InterPro" id="IPR019606">
    <property type="entry name" value="GerMN"/>
</dbReference>
<name>A0A9D1KP36_9FIRM</name>
<dbReference type="AlphaFoldDB" id="A0A9D1KP36"/>
<gene>
    <name evidence="2" type="ORF">IAA60_04680</name>
</gene>
<feature type="domain" description="GerMN" evidence="1">
    <location>
        <begin position="58"/>
        <end position="147"/>
    </location>
</feature>
<evidence type="ECO:0000259" key="1">
    <source>
        <dbReference type="SMART" id="SM00909"/>
    </source>
</evidence>
<accession>A0A9D1KP36</accession>
<dbReference type="Pfam" id="PF10646">
    <property type="entry name" value="Germane"/>
    <property type="match status" value="1"/>
</dbReference>
<evidence type="ECO:0000313" key="2">
    <source>
        <dbReference type="EMBL" id="HIT85188.1"/>
    </source>
</evidence>